<reference evidence="3" key="1">
    <citation type="submission" date="2016-11" db="UniProtKB">
        <authorList>
            <consortium name="WormBaseParasite"/>
        </authorList>
    </citation>
    <scope>IDENTIFICATION</scope>
</reference>
<dbReference type="WBParaSite" id="maker-unitig_43462-snap-gene-0.1-mRNA-1">
    <property type="protein sequence ID" value="maker-unitig_43462-snap-gene-0.1-mRNA-1"/>
    <property type="gene ID" value="maker-unitig_43462-snap-gene-0.1"/>
</dbReference>
<organism evidence="2 3">
    <name type="scientific">Macrostomum lignano</name>
    <dbReference type="NCBI Taxonomy" id="282301"/>
    <lineage>
        <taxon>Eukaryota</taxon>
        <taxon>Metazoa</taxon>
        <taxon>Spiralia</taxon>
        <taxon>Lophotrochozoa</taxon>
        <taxon>Platyhelminthes</taxon>
        <taxon>Rhabditophora</taxon>
        <taxon>Macrostomorpha</taxon>
        <taxon>Macrostomida</taxon>
        <taxon>Macrostomidae</taxon>
        <taxon>Macrostomum</taxon>
    </lineage>
</organism>
<accession>A0A1I8FQD8</accession>
<feature type="region of interest" description="Disordered" evidence="1">
    <location>
        <begin position="67"/>
        <end position="86"/>
    </location>
</feature>
<protein>
    <submittedName>
        <fullName evidence="3">Uncharacterized protein</fullName>
    </submittedName>
</protein>
<dbReference type="Proteomes" id="UP000095280">
    <property type="component" value="Unplaced"/>
</dbReference>
<sequence length="86" mass="9286">MIRRPSQSYRDRHRRQQACEDSGIEDTSSGALETSAVSPPSSLQPLPAKTVLHFRLGQLAGALIAQLTSRPGGSPGCQTVKRRSTK</sequence>
<evidence type="ECO:0000313" key="2">
    <source>
        <dbReference type="Proteomes" id="UP000095280"/>
    </source>
</evidence>
<proteinExistence type="predicted"/>
<name>A0A1I8FQD8_9PLAT</name>
<evidence type="ECO:0000256" key="1">
    <source>
        <dbReference type="SAM" id="MobiDB-lite"/>
    </source>
</evidence>
<dbReference type="AlphaFoldDB" id="A0A1I8FQD8"/>
<keyword evidence="2" id="KW-1185">Reference proteome</keyword>
<feature type="compositionally biased region" description="Polar residues" evidence="1">
    <location>
        <begin position="25"/>
        <end position="44"/>
    </location>
</feature>
<feature type="region of interest" description="Disordered" evidence="1">
    <location>
        <begin position="1"/>
        <end position="45"/>
    </location>
</feature>
<evidence type="ECO:0000313" key="3">
    <source>
        <dbReference type="WBParaSite" id="maker-unitig_43462-snap-gene-0.1-mRNA-1"/>
    </source>
</evidence>